<dbReference type="EMBL" id="CABVLZ010000002">
    <property type="protein sequence ID" value="VVU94953.1"/>
    <property type="molecule type" value="Genomic_DNA"/>
</dbReference>
<dbReference type="InterPro" id="IPR036397">
    <property type="entry name" value="RNaseH_sf"/>
</dbReference>
<reference evidence="1" key="1">
    <citation type="submission" date="2019-09" db="EMBL/GenBank/DDBJ databases">
        <authorList>
            <person name="Needham M D."/>
        </authorList>
    </citation>
    <scope>NUCLEOTIDE SEQUENCE</scope>
</reference>
<dbReference type="Gene3D" id="3.30.420.10">
    <property type="entry name" value="Ribonuclease H-like superfamily/Ribonuclease H"/>
    <property type="match status" value="1"/>
</dbReference>
<dbReference type="AlphaFoldDB" id="A0A5E8CHV8"/>
<dbReference type="InterPro" id="IPR012337">
    <property type="entry name" value="RNaseH-like_sf"/>
</dbReference>
<gene>
    <name evidence="1" type="ORF">CPAV1605_678</name>
</gene>
<protein>
    <submittedName>
        <fullName evidence="1">Uncharacterized protein</fullName>
    </submittedName>
</protein>
<name>A0A5E8CHV8_9ZZZZ</name>
<dbReference type="GO" id="GO:0003676">
    <property type="term" value="F:nucleic acid binding"/>
    <property type="evidence" value="ECO:0007669"/>
    <property type="project" value="InterPro"/>
</dbReference>
<proteinExistence type="predicted"/>
<sequence length="399" mass="48585">MSNLLNELNKYIIKKNYYKLKLQANTEIKVIKDPNIYYYIIVADTSEKQDIFCDYLAKYNLLSKTNNLFLPIDFEFNSKVIALMQMNFETEYNDRMIFIIYPPVLTKRCRSRLIKKILGNKNILKILHGSDSLDMPYLLTELIQNRKYQKKFIYSFTDTRYYCEFFNYQKNLIDRKCKIYSVLLDKGIITQKKLDQLYKNEEAMGPIYNIIINIYHMSQPLILYTMYDVLYLKYLYQSYPLKDHEYGKLIPELIRLVFLERKNIRDQYQYINQIVDKINNYFIYQKENKVKLIQVFNHILPKLINKNYTLETLLKVNYFKRWLHLIIKYIVYSIINTKYTIFEKKGKKFKEPIPLKLILLKKSRFKILNDLIKKIIEKINKEIIYIYNNEKSSMEYLWK</sequence>
<evidence type="ECO:0000313" key="1">
    <source>
        <dbReference type="EMBL" id="VVU94953.1"/>
    </source>
</evidence>
<dbReference type="SUPFAM" id="SSF53098">
    <property type="entry name" value="Ribonuclease H-like"/>
    <property type="match status" value="1"/>
</dbReference>
<organism evidence="1">
    <name type="scientific">seawater metagenome</name>
    <dbReference type="NCBI Taxonomy" id="1561972"/>
    <lineage>
        <taxon>unclassified sequences</taxon>
        <taxon>metagenomes</taxon>
        <taxon>ecological metagenomes</taxon>
    </lineage>
</organism>
<accession>A0A5E8CHV8</accession>